<dbReference type="Proteomes" id="UP000700596">
    <property type="component" value="Unassembled WGS sequence"/>
</dbReference>
<organism evidence="1 2">
    <name type="scientific">Dendryphion nanum</name>
    <dbReference type="NCBI Taxonomy" id="256645"/>
    <lineage>
        <taxon>Eukaryota</taxon>
        <taxon>Fungi</taxon>
        <taxon>Dikarya</taxon>
        <taxon>Ascomycota</taxon>
        <taxon>Pezizomycotina</taxon>
        <taxon>Dothideomycetes</taxon>
        <taxon>Pleosporomycetidae</taxon>
        <taxon>Pleosporales</taxon>
        <taxon>Torulaceae</taxon>
        <taxon>Dendryphion</taxon>
    </lineage>
</organism>
<evidence type="ECO:0000313" key="1">
    <source>
        <dbReference type="EMBL" id="KAH7123684.1"/>
    </source>
</evidence>
<sequence>MSTLLQLSAELNLIIIRFLLLEKHSHRPSSSKHNQRRGQNLKLDLFLDLLIVSSVDRTFHRLIISYLFKHLTIRSTDHSGIYVKSIASSKYASVEHEAFQTLESFMVTLRGGDTAGFRCMPAHSKSHVLSEDMGWFFFNHLANVSHFRLEVTVDRIVRCKSSFMHLRSLPRDSMVDFLNAIWRSALKRLVRFTIEEPSMLKKAQKMGE</sequence>
<protein>
    <submittedName>
        <fullName evidence="1">Uncharacterized protein</fullName>
    </submittedName>
</protein>
<keyword evidence="2" id="KW-1185">Reference proteome</keyword>
<gene>
    <name evidence="1" type="ORF">B0J11DRAFT_568634</name>
</gene>
<dbReference type="EMBL" id="JAGMWT010000008">
    <property type="protein sequence ID" value="KAH7123684.1"/>
    <property type="molecule type" value="Genomic_DNA"/>
</dbReference>
<accession>A0A9P9DQ27</accession>
<proteinExistence type="predicted"/>
<comment type="caution">
    <text evidence="1">The sequence shown here is derived from an EMBL/GenBank/DDBJ whole genome shotgun (WGS) entry which is preliminary data.</text>
</comment>
<dbReference type="AlphaFoldDB" id="A0A9P9DQ27"/>
<name>A0A9P9DQ27_9PLEO</name>
<reference evidence="1" key="1">
    <citation type="journal article" date="2021" name="Nat. Commun.">
        <title>Genetic determinants of endophytism in the Arabidopsis root mycobiome.</title>
        <authorList>
            <person name="Mesny F."/>
            <person name="Miyauchi S."/>
            <person name="Thiergart T."/>
            <person name="Pickel B."/>
            <person name="Atanasova L."/>
            <person name="Karlsson M."/>
            <person name="Huettel B."/>
            <person name="Barry K.W."/>
            <person name="Haridas S."/>
            <person name="Chen C."/>
            <person name="Bauer D."/>
            <person name="Andreopoulos W."/>
            <person name="Pangilinan J."/>
            <person name="LaButti K."/>
            <person name="Riley R."/>
            <person name="Lipzen A."/>
            <person name="Clum A."/>
            <person name="Drula E."/>
            <person name="Henrissat B."/>
            <person name="Kohler A."/>
            <person name="Grigoriev I.V."/>
            <person name="Martin F.M."/>
            <person name="Hacquard S."/>
        </authorList>
    </citation>
    <scope>NUCLEOTIDE SEQUENCE</scope>
    <source>
        <strain evidence="1">MPI-CAGE-CH-0243</strain>
    </source>
</reference>
<evidence type="ECO:0000313" key="2">
    <source>
        <dbReference type="Proteomes" id="UP000700596"/>
    </source>
</evidence>